<feature type="domain" description="HTH lysR-type" evidence="5">
    <location>
        <begin position="15"/>
        <end position="72"/>
    </location>
</feature>
<evidence type="ECO:0000313" key="6">
    <source>
        <dbReference type="EMBL" id="MDR7380058.1"/>
    </source>
</evidence>
<gene>
    <name evidence="6" type="ORF">J2X19_004760</name>
</gene>
<keyword evidence="2" id="KW-0805">Transcription regulation</keyword>
<dbReference type="Pfam" id="PF03466">
    <property type="entry name" value="LysR_substrate"/>
    <property type="match status" value="1"/>
</dbReference>
<dbReference type="SUPFAM" id="SSF46785">
    <property type="entry name" value="Winged helix' DNA-binding domain"/>
    <property type="match status" value="1"/>
</dbReference>
<organism evidence="6 7">
    <name type="scientific">Rhodoferax ferrireducens</name>
    <dbReference type="NCBI Taxonomy" id="192843"/>
    <lineage>
        <taxon>Bacteria</taxon>
        <taxon>Pseudomonadati</taxon>
        <taxon>Pseudomonadota</taxon>
        <taxon>Betaproteobacteria</taxon>
        <taxon>Burkholderiales</taxon>
        <taxon>Comamonadaceae</taxon>
        <taxon>Rhodoferax</taxon>
    </lineage>
</organism>
<dbReference type="Proteomes" id="UP001180487">
    <property type="component" value="Unassembled WGS sequence"/>
</dbReference>
<dbReference type="InterPro" id="IPR005119">
    <property type="entry name" value="LysR_subst-bd"/>
</dbReference>
<evidence type="ECO:0000259" key="5">
    <source>
        <dbReference type="PROSITE" id="PS50931"/>
    </source>
</evidence>
<dbReference type="InterPro" id="IPR000847">
    <property type="entry name" value="LysR_HTH_N"/>
</dbReference>
<evidence type="ECO:0000313" key="7">
    <source>
        <dbReference type="Proteomes" id="UP001180487"/>
    </source>
</evidence>
<dbReference type="InterPro" id="IPR036388">
    <property type="entry name" value="WH-like_DNA-bd_sf"/>
</dbReference>
<keyword evidence="4" id="KW-0804">Transcription</keyword>
<dbReference type="RefSeq" id="WP_116607433.1">
    <property type="nucleotide sequence ID" value="NZ_JAVDXT010000006.1"/>
</dbReference>
<keyword evidence="3 6" id="KW-0238">DNA-binding</keyword>
<dbReference type="InterPro" id="IPR036390">
    <property type="entry name" value="WH_DNA-bd_sf"/>
</dbReference>
<evidence type="ECO:0000256" key="2">
    <source>
        <dbReference type="ARBA" id="ARBA00023015"/>
    </source>
</evidence>
<dbReference type="Gene3D" id="1.10.10.10">
    <property type="entry name" value="Winged helix-like DNA-binding domain superfamily/Winged helix DNA-binding domain"/>
    <property type="match status" value="1"/>
</dbReference>
<dbReference type="SUPFAM" id="SSF53850">
    <property type="entry name" value="Periplasmic binding protein-like II"/>
    <property type="match status" value="1"/>
</dbReference>
<name>A0ABU2CFE5_9BURK</name>
<dbReference type="InterPro" id="IPR050950">
    <property type="entry name" value="HTH-type_LysR_regulators"/>
</dbReference>
<keyword evidence="7" id="KW-1185">Reference proteome</keyword>
<accession>A0ABU2CFE5</accession>
<protein>
    <submittedName>
        <fullName evidence="6">DNA-binding transcriptional LysR family regulator</fullName>
    </submittedName>
</protein>
<dbReference type="GO" id="GO:0003677">
    <property type="term" value="F:DNA binding"/>
    <property type="evidence" value="ECO:0007669"/>
    <property type="project" value="UniProtKB-KW"/>
</dbReference>
<comment type="similarity">
    <text evidence="1">Belongs to the LysR transcriptional regulatory family.</text>
</comment>
<evidence type="ECO:0000256" key="1">
    <source>
        <dbReference type="ARBA" id="ARBA00009437"/>
    </source>
</evidence>
<reference evidence="6 7" key="1">
    <citation type="submission" date="2023-07" db="EMBL/GenBank/DDBJ databases">
        <title>Sorghum-associated microbial communities from plants grown in Nebraska, USA.</title>
        <authorList>
            <person name="Schachtman D."/>
        </authorList>
    </citation>
    <scope>NUCLEOTIDE SEQUENCE [LARGE SCALE GENOMIC DNA]</scope>
    <source>
        <strain evidence="6 7">BE313</strain>
    </source>
</reference>
<dbReference type="PANTHER" id="PTHR30419:SF8">
    <property type="entry name" value="NITROGEN ASSIMILATION TRANSCRIPTIONAL ACTIVATOR-RELATED"/>
    <property type="match status" value="1"/>
</dbReference>
<evidence type="ECO:0000256" key="3">
    <source>
        <dbReference type="ARBA" id="ARBA00023125"/>
    </source>
</evidence>
<dbReference type="PANTHER" id="PTHR30419">
    <property type="entry name" value="HTH-TYPE TRANSCRIPTIONAL REGULATOR YBHD"/>
    <property type="match status" value="1"/>
</dbReference>
<dbReference type="Pfam" id="PF00126">
    <property type="entry name" value="HTH_1"/>
    <property type="match status" value="1"/>
</dbReference>
<dbReference type="Gene3D" id="3.40.190.290">
    <property type="match status" value="1"/>
</dbReference>
<dbReference type="EMBL" id="JAVDXT010000006">
    <property type="protein sequence ID" value="MDR7380058.1"/>
    <property type="molecule type" value="Genomic_DNA"/>
</dbReference>
<evidence type="ECO:0000256" key="4">
    <source>
        <dbReference type="ARBA" id="ARBA00023163"/>
    </source>
</evidence>
<sequence length="307" mass="34122">MSATTDTTSQLLNRLRMRQIALLLAIDEHRTLHAASQQLGMTQPAATKMLHELEDALGQPLFDRVGRGLQLNPAGQAVMNTFRGMRGTMEALNRELQALRLGGAGKLFIGSIMAASPVLLTDTLIRLKDEYPLLAIEIAVDTSDRLMDQMREGALDVVIGRMLGPVRQNHHFRPIGEEPLSIVVATDHPLAGKARVSFDDMLQFPWILQPHGSPMREVLEQEFRDHHTTFRRGLIETSSILTTTNLIFKTQMIAVIPESSASRYQTHGLLKILPYTIDHKLAAYGSIVRSDRPVSVAAARFLELLHA</sequence>
<dbReference type="PROSITE" id="PS50931">
    <property type="entry name" value="HTH_LYSR"/>
    <property type="match status" value="1"/>
</dbReference>
<dbReference type="PRINTS" id="PR00039">
    <property type="entry name" value="HTHLYSR"/>
</dbReference>
<comment type="caution">
    <text evidence="6">The sequence shown here is derived from an EMBL/GenBank/DDBJ whole genome shotgun (WGS) entry which is preliminary data.</text>
</comment>
<proteinExistence type="inferred from homology"/>